<dbReference type="PANTHER" id="PTHR35604:SF2">
    <property type="entry name" value="TRANSPOSASE INSH FOR INSERTION SEQUENCE ELEMENT IS5A-RELATED"/>
    <property type="match status" value="1"/>
</dbReference>
<accession>A0A344UGV0</accession>
<feature type="domain" description="Transposase InsH N-terminal" evidence="1">
    <location>
        <begin position="17"/>
        <end position="115"/>
    </location>
</feature>
<dbReference type="PANTHER" id="PTHR35604">
    <property type="entry name" value="TRANSPOSASE INSH FOR INSERTION SEQUENCE ELEMENT IS5A-RELATED"/>
    <property type="match status" value="1"/>
</dbReference>
<proteinExistence type="predicted"/>
<evidence type="ECO:0000313" key="3">
    <source>
        <dbReference type="Proteomes" id="UP000252038"/>
    </source>
</evidence>
<gene>
    <name evidence="2" type="ORF">DK843_09425</name>
</gene>
<dbReference type="InterPro" id="IPR008490">
    <property type="entry name" value="Transposase_InsH_N"/>
</dbReference>
<dbReference type="Pfam" id="PF05598">
    <property type="entry name" value="DUF772"/>
    <property type="match status" value="1"/>
</dbReference>
<dbReference type="KEGG" id="chri:DK842_03940"/>
<dbReference type="AlphaFoldDB" id="A0A344UGV0"/>
<organism evidence="2 3">
    <name type="scientific">Chromobacterium phragmitis</name>
    <dbReference type="NCBI Taxonomy" id="2202141"/>
    <lineage>
        <taxon>Bacteria</taxon>
        <taxon>Pseudomonadati</taxon>
        <taxon>Pseudomonadota</taxon>
        <taxon>Betaproteobacteria</taxon>
        <taxon>Neisseriales</taxon>
        <taxon>Chromobacteriaceae</taxon>
        <taxon>Chromobacterium</taxon>
    </lineage>
</organism>
<evidence type="ECO:0000259" key="1">
    <source>
        <dbReference type="Pfam" id="PF05598"/>
    </source>
</evidence>
<name>A0A344UGV0_9NEIS</name>
<protein>
    <recommendedName>
        <fullName evidence="1">Transposase InsH N-terminal domain-containing protein</fullName>
    </recommendedName>
</protein>
<dbReference type="OrthoDB" id="111180at2"/>
<dbReference type="Proteomes" id="UP000252038">
    <property type="component" value="Chromosome"/>
</dbReference>
<evidence type="ECO:0000313" key="2">
    <source>
        <dbReference type="EMBL" id="AXE34498.1"/>
    </source>
</evidence>
<reference evidence="2 3" key="1">
    <citation type="submission" date="2018-05" db="EMBL/GenBank/DDBJ databases">
        <title>Genome sequencing, assembly and analysis of the novel insecticidal bacterium, Chromobacterium phragmitis.</title>
        <authorList>
            <person name="Sparks M.E."/>
            <person name="Blackburn M.B."/>
            <person name="Gundersen-Rindal D.E."/>
        </authorList>
    </citation>
    <scope>NUCLEOTIDE SEQUENCE [LARGE SCALE GENOMIC DNA]</scope>
    <source>
        <strain evidence="2">IIBBL 274-1</strain>
    </source>
</reference>
<dbReference type="KEGG" id="chrb:DK843_09425"/>
<sequence>MRGVRNDTQTNLFSYIQLEDRIPANHPLRKIRQMVDLVLGSMNEVFDGLYSRVGRPSIPPEHLLRASLLQVLYTIRSERLLVEQLDYNLLFRWFVGLSADARVWDHSTFSQNRDRLFTEDVARAFFIRVRSLAEWGKLTSDEHFSVEAR</sequence>
<dbReference type="EMBL" id="CP029554">
    <property type="protein sequence ID" value="AXE34498.1"/>
    <property type="molecule type" value="Genomic_DNA"/>
</dbReference>